<keyword evidence="6" id="KW-1185">Reference proteome</keyword>
<keyword evidence="1" id="KW-0547">Nucleotide-binding</keyword>
<name>A0AA94IVU7_9BACT</name>
<dbReference type="Gene3D" id="3.30.300.30">
    <property type="match status" value="1"/>
</dbReference>
<dbReference type="PROSITE" id="PS00455">
    <property type="entry name" value="AMP_BINDING"/>
    <property type="match status" value="1"/>
</dbReference>
<dbReference type="InterPro" id="IPR045851">
    <property type="entry name" value="AMP-bd_C_sf"/>
</dbReference>
<dbReference type="Pfam" id="PF23562">
    <property type="entry name" value="AMP-binding_C_3"/>
    <property type="match status" value="1"/>
</dbReference>
<dbReference type="GO" id="GO:0004467">
    <property type="term" value="F:long-chain fatty acid-CoA ligase activity"/>
    <property type="evidence" value="ECO:0007669"/>
    <property type="project" value="UniProtKB-EC"/>
</dbReference>
<comment type="catalytic activity">
    <reaction evidence="3">
        <text>a long-chain fatty acid + ATP + CoA = a long-chain fatty acyl-CoA + AMP + diphosphate</text>
        <dbReference type="Rhea" id="RHEA:15421"/>
        <dbReference type="ChEBI" id="CHEBI:30616"/>
        <dbReference type="ChEBI" id="CHEBI:33019"/>
        <dbReference type="ChEBI" id="CHEBI:57287"/>
        <dbReference type="ChEBI" id="CHEBI:57560"/>
        <dbReference type="ChEBI" id="CHEBI:83139"/>
        <dbReference type="ChEBI" id="CHEBI:456215"/>
        <dbReference type="EC" id="6.2.1.3"/>
    </reaction>
    <physiologicalReaction direction="left-to-right" evidence="3">
        <dbReference type="Rhea" id="RHEA:15422"/>
    </physiologicalReaction>
</comment>
<proteinExistence type="predicted"/>
<evidence type="ECO:0000313" key="6">
    <source>
        <dbReference type="Proteomes" id="UP000198427"/>
    </source>
</evidence>
<dbReference type="GO" id="GO:0016020">
    <property type="term" value="C:membrane"/>
    <property type="evidence" value="ECO:0007669"/>
    <property type="project" value="TreeGrafter"/>
</dbReference>
<accession>A0AA94IVU7</accession>
<feature type="domain" description="AMP-dependent synthetase/ligase" evidence="4">
    <location>
        <begin position="35"/>
        <end position="428"/>
    </location>
</feature>
<evidence type="ECO:0000256" key="3">
    <source>
        <dbReference type="ARBA" id="ARBA00024484"/>
    </source>
</evidence>
<dbReference type="Gene3D" id="3.40.50.12780">
    <property type="entry name" value="N-terminal domain of ligase-like"/>
    <property type="match status" value="1"/>
</dbReference>
<evidence type="ECO:0000256" key="2">
    <source>
        <dbReference type="ARBA" id="ARBA00022840"/>
    </source>
</evidence>
<dbReference type="Proteomes" id="UP000198427">
    <property type="component" value="Unassembled WGS sequence"/>
</dbReference>
<dbReference type="InterPro" id="IPR020845">
    <property type="entry name" value="AMP-binding_CS"/>
</dbReference>
<dbReference type="AlphaFoldDB" id="A0AA94IVU7"/>
<evidence type="ECO:0000259" key="4">
    <source>
        <dbReference type="Pfam" id="PF00501"/>
    </source>
</evidence>
<dbReference type="PANTHER" id="PTHR43272">
    <property type="entry name" value="LONG-CHAIN-FATTY-ACID--COA LIGASE"/>
    <property type="match status" value="1"/>
</dbReference>
<gene>
    <name evidence="5" type="ORF">SAMN06265364_12740</name>
</gene>
<dbReference type="InterPro" id="IPR042099">
    <property type="entry name" value="ANL_N_sf"/>
</dbReference>
<dbReference type="InterPro" id="IPR000873">
    <property type="entry name" value="AMP-dep_synth/lig_dom"/>
</dbReference>
<dbReference type="PANTHER" id="PTHR43272:SF33">
    <property type="entry name" value="AMP-BINDING DOMAIN-CONTAINING PROTEIN-RELATED"/>
    <property type="match status" value="1"/>
</dbReference>
<evidence type="ECO:0000313" key="5">
    <source>
        <dbReference type="EMBL" id="SNS00747.1"/>
    </source>
</evidence>
<dbReference type="EMBL" id="FZNZ01000027">
    <property type="protein sequence ID" value="SNS00747.1"/>
    <property type="molecule type" value="Genomic_DNA"/>
</dbReference>
<organism evidence="5 6">
    <name type="scientific">Prevotella jejuni</name>
    <dbReference type="NCBI Taxonomy" id="1177574"/>
    <lineage>
        <taxon>Bacteria</taxon>
        <taxon>Pseudomonadati</taxon>
        <taxon>Bacteroidota</taxon>
        <taxon>Bacteroidia</taxon>
        <taxon>Bacteroidales</taxon>
        <taxon>Prevotellaceae</taxon>
        <taxon>Prevotella</taxon>
    </lineage>
</organism>
<dbReference type="GO" id="GO:0005524">
    <property type="term" value="F:ATP binding"/>
    <property type="evidence" value="ECO:0007669"/>
    <property type="project" value="UniProtKB-KW"/>
</dbReference>
<keyword evidence="2" id="KW-0067">ATP-binding</keyword>
<dbReference type="Pfam" id="PF00501">
    <property type="entry name" value="AMP-binding"/>
    <property type="match status" value="1"/>
</dbReference>
<comment type="caution">
    <text evidence="5">The sequence shown here is derived from an EMBL/GenBank/DDBJ whole genome shotgun (WGS) entry which is preliminary data.</text>
</comment>
<sequence length="570" mass="64775">MCLLICIFAQSLKYCAMEKIPSFNELIEKSIIEFWDRDALTDYKGKTLQYHDVARKIEKLHIMFEASGVKQGDKIALCGRNSSAWAAAFLAVLTYGAVAVPILHEFMPEQIHNIVNHSDAKLLFVGDVVVTQVDAMKMPKLEGIIYIPDYSLVVSRTDKLTYAREHLNEEFGRRYPKYFRQENIHYYREQSPDELALINYTSGTTGRSKGVMLPYRSLWSNADFAKHVLGNIIKPGDNVISILPMAHMYGMAFEFIFEFLSGVHIYYLTRIPSPAIISQALQEVKPVIMIAVPLVIEKIIRKKVFPKIQNNRMRLLLNMPVINKKVRAKIREQVYQAFGGNLYEIIIGGAALNGEIESFLRRIEFPYTVGYGATECGPIICYRDWHSFKQGSCGQAALHQEVRIDSPDPTNIPGEILTKGPNVLLGYYKNEEATSQTIDKDGWFHTGDLGLMDQDGNVFIKGRSKNMLLGSNGQNIYPEEIEDKLNSLPLVNECLVIQSGEKLIALVHPDYDEAQNLGLNADDIKNIMEENRTQLNAIVPAYCKVSEIRIHEEEFEKTPKKSIKRFLYTE</sequence>
<dbReference type="SUPFAM" id="SSF56801">
    <property type="entry name" value="Acetyl-CoA synthetase-like"/>
    <property type="match status" value="1"/>
</dbReference>
<evidence type="ECO:0000256" key="1">
    <source>
        <dbReference type="ARBA" id="ARBA00022741"/>
    </source>
</evidence>
<protein>
    <submittedName>
        <fullName evidence="5">Long-chain acyl-CoA synthetase</fullName>
    </submittedName>
</protein>
<reference evidence="5 6" key="1">
    <citation type="submission" date="2017-06" db="EMBL/GenBank/DDBJ databases">
        <authorList>
            <person name="Varghese N."/>
            <person name="Submissions S."/>
        </authorList>
    </citation>
    <scope>NUCLEOTIDE SEQUENCE [LARGE SCALE GENOMIC DNA]</scope>
    <source>
        <strain evidence="5 6">DSM 26989</strain>
    </source>
</reference>